<proteinExistence type="inferred from homology"/>
<evidence type="ECO:0000256" key="2">
    <source>
        <dbReference type="ARBA" id="ARBA00022723"/>
    </source>
</evidence>
<evidence type="ECO:0000256" key="4">
    <source>
        <dbReference type="ARBA" id="ARBA00022837"/>
    </source>
</evidence>
<dbReference type="Pfam" id="PF00884">
    <property type="entry name" value="Sulfatase"/>
    <property type="match status" value="1"/>
</dbReference>
<keyword evidence="3" id="KW-0378">Hydrolase</keyword>
<protein>
    <submittedName>
        <fullName evidence="6">Sulfatase-like hydrolase/transferase</fullName>
    </submittedName>
</protein>
<dbReference type="Gene3D" id="3.40.720.10">
    <property type="entry name" value="Alkaline Phosphatase, subunit A"/>
    <property type="match status" value="1"/>
</dbReference>
<dbReference type="PROSITE" id="PS00149">
    <property type="entry name" value="SULFATASE_2"/>
    <property type="match status" value="1"/>
</dbReference>
<organism evidence="6 7">
    <name type="scientific">Microbacterium aquimaris</name>
    <dbReference type="NCBI Taxonomy" id="459816"/>
    <lineage>
        <taxon>Bacteria</taxon>
        <taxon>Bacillati</taxon>
        <taxon>Actinomycetota</taxon>
        <taxon>Actinomycetes</taxon>
        <taxon>Micrococcales</taxon>
        <taxon>Microbacteriaceae</taxon>
        <taxon>Microbacterium</taxon>
    </lineage>
</organism>
<dbReference type="Gene3D" id="3.30.1120.10">
    <property type="match status" value="1"/>
</dbReference>
<evidence type="ECO:0000313" key="7">
    <source>
        <dbReference type="Proteomes" id="UP001291912"/>
    </source>
</evidence>
<keyword evidence="4" id="KW-0106">Calcium</keyword>
<dbReference type="PANTHER" id="PTHR42693:SF53">
    <property type="entry name" value="ENDO-4-O-SULFATASE"/>
    <property type="match status" value="1"/>
</dbReference>
<sequence length="456" mass="50264">MARTPNIIQIVVDDMGVGDLSRENGGASSTPRLDAFAEEGVQLSQHYSGSPVCAPARAALLTGRYPHRTGVIDTTEARGLDRLAVGETTLADDLRAGGYATGLVGKWHNGAFDPAYHPTARGFDEFVGFQGGWRDYWEWTLDRGGTTMRADGRHLTDVFTDEALQFVRRHREEPFYLHLAYNAPHYPLQAPERLIERFVAPGRTRAVATIYAMIAMVDEGVERLLGELDRLGLTEDTIVMFTSDNGPEANGTGEASTHRFNLGMRGSKTHVFEGGIRVPLMVRWPAGLPGGERADLVHFIDWRPTLAAVAGVPHVGALPVDGRDVSGVLRGESTDTEARFWQWTRYRPESESNCAMREADWKIVWPAWPGSLDVTAEDARRDVEIKTRPPAALDTTPPPNVPRPDEVTPMLFDLSTDPNETTDLASSHAGRVQAMTDAMHTWFDDVERSRHAAATV</sequence>
<evidence type="ECO:0000259" key="5">
    <source>
        <dbReference type="Pfam" id="PF00884"/>
    </source>
</evidence>
<dbReference type="EMBL" id="JAWJYN010000001">
    <property type="protein sequence ID" value="MDZ8160355.1"/>
    <property type="molecule type" value="Genomic_DNA"/>
</dbReference>
<dbReference type="InterPro" id="IPR050738">
    <property type="entry name" value="Sulfatase"/>
</dbReference>
<reference evidence="6 7" key="1">
    <citation type="submission" date="2023-10" db="EMBL/GenBank/DDBJ databases">
        <title>Microbacterium xanthum sp. nov., isolated from seaweed.</title>
        <authorList>
            <person name="Lee S.D."/>
        </authorList>
    </citation>
    <scope>NUCLEOTIDE SEQUENCE [LARGE SCALE GENOMIC DNA]</scope>
    <source>
        <strain evidence="6 7">KCTC 19124</strain>
    </source>
</reference>
<evidence type="ECO:0000313" key="6">
    <source>
        <dbReference type="EMBL" id="MDZ8160355.1"/>
    </source>
</evidence>
<dbReference type="PANTHER" id="PTHR42693">
    <property type="entry name" value="ARYLSULFATASE FAMILY MEMBER"/>
    <property type="match status" value="1"/>
</dbReference>
<evidence type="ECO:0000256" key="3">
    <source>
        <dbReference type="ARBA" id="ARBA00022801"/>
    </source>
</evidence>
<gene>
    <name evidence="6" type="ORF">R2Q92_00790</name>
</gene>
<comment type="similarity">
    <text evidence="1">Belongs to the sulfatase family.</text>
</comment>
<dbReference type="InterPro" id="IPR000917">
    <property type="entry name" value="Sulfatase_N"/>
</dbReference>
<keyword evidence="2" id="KW-0479">Metal-binding</keyword>
<dbReference type="InterPro" id="IPR017850">
    <property type="entry name" value="Alkaline_phosphatase_core_sf"/>
</dbReference>
<dbReference type="PROSITE" id="PS00523">
    <property type="entry name" value="SULFATASE_1"/>
    <property type="match status" value="1"/>
</dbReference>
<keyword evidence="7" id="KW-1185">Reference proteome</keyword>
<dbReference type="Proteomes" id="UP001291912">
    <property type="component" value="Unassembled WGS sequence"/>
</dbReference>
<accession>A0ABU5N2P5</accession>
<dbReference type="SUPFAM" id="SSF53649">
    <property type="entry name" value="Alkaline phosphatase-like"/>
    <property type="match status" value="1"/>
</dbReference>
<comment type="caution">
    <text evidence="6">The sequence shown here is derived from an EMBL/GenBank/DDBJ whole genome shotgun (WGS) entry which is preliminary data.</text>
</comment>
<name>A0ABU5N2P5_9MICO</name>
<feature type="domain" description="Sulfatase N-terminal" evidence="5">
    <location>
        <begin position="5"/>
        <end position="312"/>
    </location>
</feature>
<dbReference type="RefSeq" id="WP_194423088.1">
    <property type="nucleotide sequence ID" value="NZ_BAAAPT010000001.1"/>
</dbReference>
<evidence type="ECO:0000256" key="1">
    <source>
        <dbReference type="ARBA" id="ARBA00008779"/>
    </source>
</evidence>
<dbReference type="InterPro" id="IPR024607">
    <property type="entry name" value="Sulfatase_CS"/>
</dbReference>